<name>A0A840YB40_9PROT</name>
<reference evidence="4 5" key="1">
    <citation type="submission" date="2020-08" db="EMBL/GenBank/DDBJ databases">
        <title>Genomic Encyclopedia of Type Strains, Phase IV (KMG-IV): sequencing the most valuable type-strain genomes for metagenomic binning, comparative biology and taxonomic classification.</title>
        <authorList>
            <person name="Goeker M."/>
        </authorList>
    </citation>
    <scope>NUCLEOTIDE SEQUENCE [LARGE SCALE GENOMIC DNA]</scope>
    <source>
        <strain evidence="4 5">DSM 25622</strain>
    </source>
</reference>
<feature type="domain" description="DUF5655" evidence="3">
    <location>
        <begin position="592"/>
        <end position="689"/>
    </location>
</feature>
<dbReference type="PANTHER" id="PTHR35149">
    <property type="entry name" value="SLL5132 PROTEIN"/>
    <property type="match status" value="1"/>
</dbReference>
<accession>A0A840YB40</accession>
<dbReference type="EMBL" id="JACIJD010000006">
    <property type="protein sequence ID" value="MBB5693587.1"/>
    <property type="molecule type" value="Genomic_DNA"/>
</dbReference>
<feature type="domain" description="GmrSD restriction endonucleases N-terminal" evidence="1">
    <location>
        <begin position="10"/>
        <end position="222"/>
    </location>
</feature>
<proteinExistence type="predicted"/>
<feature type="domain" description="GmrSD restriction endonucleases C-terminal" evidence="2">
    <location>
        <begin position="412"/>
        <end position="551"/>
    </location>
</feature>
<dbReference type="InterPro" id="IPR043714">
    <property type="entry name" value="DUF5655"/>
</dbReference>
<dbReference type="Pfam" id="PF07510">
    <property type="entry name" value="GmrSD_C"/>
    <property type="match status" value="1"/>
</dbReference>
<evidence type="ECO:0000259" key="3">
    <source>
        <dbReference type="Pfam" id="PF18899"/>
    </source>
</evidence>
<evidence type="ECO:0000259" key="2">
    <source>
        <dbReference type="Pfam" id="PF07510"/>
    </source>
</evidence>
<evidence type="ECO:0000259" key="1">
    <source>
        <dbReference type="Pfam" id="PF03235"/>
    </source>
</evidence>
<dbReference type="InterPro" id="IPR004919">
    <property type="entry name" value="GmrSD_N"/>
</dbReference>
<comment type="caution">
    <text evidence="4">The sequence shown here is derived from an EMBL/GenBank/DDBJ whole genome shotgun (WGS) entry which is preliminary data.</text>
</comment>
<dbReference type="Proteomes" id="UP000580654">
    <property type="component" value="Unassembled WGS sequence"/>
</dbReference>
<gene>
    <name evidence="4" type="ORF">FHS87_001620</name>
</gene>
<evidence type="ECO:0000313" key="4">
    <source>
        <dbReference type="EMBL" id="MBB5693587.1"/>
    </source>
</evidence>
<keyword evidence="5" id="KW-1185">Reference proteome</keyword>
<dbReference type="Pfam" id="PF18899">
    <property type="entry name" value="DUF5655"/>
    <property type="match status" value="1"/>
</dbReference>
<dbReference type="Pfam" id="PF03235">
    <property type="entry name" value="GmrSD_N"/>
    <property type="match status" value="1"/>
</dbReference>
<sequence length="701" mass="80063">MKATEAKLLDFLKRSPQFVIPIYQRTYSWTERECRQLWQDILSAGRNPGIGAHFVGSVVYVEKGLYQVVNQPPLLVIDGQQRLTTVTLLLEALARALGDTEPLDGFSAKKLRNYFLLNPLEDGDRRYKLVLSQTDKASLTSLVDGDPQPKDHSLRIHANFALFQEWLKGEKDNLVTVCQGIAKLMVVDISLNRDQDNPQLIFESLNSTGRKLSQADLIRNFILMGLEPTLQTRLYEQYWRPMELDFGQEAYSLYFDTFMRHYLTLKKGEIPNVEAVYEVFKDYALGRGSDMDELVRDIRAYAGYYCKMALGAENDRSLKDVFHDIRELRVEVALPFLLELYHDYASGTLSKDEFVQAARLVESYVFRRAVCDIPTNSLNKTFAGFGKALKKNRYLESIQAHFLGLPSYRRFPLDEEFKRALQTKDLYNARSRSYWLRRLENDGRRERVMVEDYTIEHIMPQNENLSPAWRSALGADWQRIHSTYLHTLGNLTLTGYNSQYSDKSFIEKRDMKDRDMKDVGFGSSPLRLNKGLGALSTWDEAAIQERAERLSTLAASVWAAPKLDPAILQAYRPTATQGGYTLADHPQLATGPVRVLFDAFRAQVLALDPCVTEEVRKVYIAFKAETNFVDVIPQARRLRLTLNLKFHEIDDPRGLCKNIAGMGRWGNGEVDVGLASMDELPYVIGLVRQSLEHQMGSVDAI</sequence>
<dbReference type="InterPro" id="IPR011089">
    <property type="entry name" value="GmrSD_C"/>
</dbReference>
<evidence type="ECO:0000313" key="5">
    <source>
        <dbReference type="Proteomes" id="UP000580654"/>
    </source>
</evidence>
<dbReference type="PANTHER" id="PTHR35149:SF2">
    <property type="entry name" value="DUF262 DOMAIN-CONTAINING PROTEIN"/>
    <property type="match status" value="1"/>
</dbReference>
<organism evidence="4 5">
    <name type="scientific">Muricoccus pecuniae</name>
    <dbReference type="NCBI Taxonomy" id="693023"/>
    <lineage>
        <taxon>Bacteria</taxon>
        <taxon>Pseudomonadati</taxon>
        <taxon>Pseudomonadota</taxon>
        <taxon>Alphaproteobacteria</taxon>
        <taxon>Acetobacterales</taxon>
        <taxon>Roseomonadaceae</taxon>
        <taxon>Muricoccus</taxon>
    </lineage>
</organism>
<dbReference type="AlphaFoldDB" id="A0A840YB40"/>
<dbReference type="RefSeq" id="WP_184516051.1">
    <property type="nucleotide sequence ID" value="NZ_JACIJD010000006.1"/>
</dbReference>
<protein>
    <submittedName>
        <fullName evidence="4">Uncharacterized protein with ParB-like and HNH nuclease domain/predicted transport protein</fullName>
    </submittedName>
</protein>